<dbReference type="RefSeq" id="WP_208925901.1">
    <property type="nucleotide sequence ID" value="NZ_LK996017.1"/>
</dbReference>
<accession>A0A098B2R1</accession>
<dbReference type="EMBL" id="LK996017">
    <property type="protein sequence ID" value="CDX03133.1"/>
    <property type="molecule type" value="Genomic_DNA"/>
</dbReference>
<proteinExistence type="predicted"/>
<dbReference type="PATRIC" id="fig|49338.4.peg.3496"/>
<gene>
    <name evidence="1" type="ORF">DPCES_3246</name>
</gene>
<dbReference type="AlphaFoldDB" id="A0A098B2R1"/>
<dbReference type="Pfam" id="PF08889">
    <property type="entry name" value="WbqC"/>
    <property type="match status" value="1"/>
</dbReference>
<evidence type="ECO:0000313" key="1">
    <source>
        <dbReference type="EMBL" id="CDX03133.1"/>
    </source>
</evidence>
<sequence>MKCAIMQPTYLPWAGYFNLISLVDYFVFLDDVQFERRSWQSRNRIPINDIPTWVTVPVKQSSQKQIIKEVLIDDEQRWREKHLKTFQHIYAKHPFLKEIEPILDPLRDTSIKYLADLNILIIEYIAQKLKLCPRFIRASDLSIGEKRSDHLLSICKKLECNEYLSPLGSADYLIQDGSFDSSGVLLMFQNYTPSVYPQQGVVDYVTHLSIIDVIANIGWERTALYIKGLGEGI</sequence>
<name>A0A098B2R1_DESHA</name>
<organism evidence="1">
    <name type="scientific">Desulfitobacterium hafniense</name>
    <name type="common">Desulfitobacterium frappieri</name>
    <dbReference type="NCBI Taxonomy" id="49338"/>
    <lineage>
        <taxon>Bacteria</taxon>
        <taxon>Bacillati</taxon>
        <taxon>Bacillota</taxon>
        <taxon>Clostridia</taxon>
        <taxon>Eubacteriales</taxon>
        <taxon>Desulfitobacteriaceae</taxon>
        <taxon>Desulfitobacterium</taxon>
    </lineage>
</organism>
<reference evidence="1" key="1">
    <citation type="submission" date="2014-07" db="EMBL/GenBank/DDBJ databases">
        <authorList>
            <person name="Hornung V.Bastian."/>
        </authorList>
    </citation>
    <scope>NUCLEOTIDE SEQUENCE</scope>
    <source>
        <strain evidence="1">PCE-S</strain>
    </source>
</reference>
<dbReference type="InterPro" id="IPR014985">
    <property type="entry name" value="WbqC"/>
</dbReference>
<protein>
    <submittedName>
        <fullName evidence="1">WbqC-like protein</fullName>
    </submittedName>
</protein>